<evidence type="ECO:0000256" key="1">
    <source>
        <dbReference type="SAM" id="MobiDB-lite"/>
    </source>
</evidence>
<sequence length="60" mass="7233">MKRMTIENENGKGCDKTKEEASEVIKEMSPEELEAFKLERYRKFIRPLTEYHVDDLKNRK</sequence>
<evidence type="ECO:0000313" key="2">
    <source>
        <dbReference type="EMBL" id="GIN59187.1"/>
    </source>
</evidence>
<accession>A0ABQ4KMM8</accession>
<dbReference type="EMBL" id="BORB01000037">
    <property type="protein sequence ID" value="GIN59187.1"/>
    <property type="molecule type" value="Genomic_DNA"/>
</dbReference>
<evidence type="ECO:0000313" key="3">
    <source>
        <dbReference type="Proteomes" id="UP000679950"/>
    </source>
</evidence>
<comment type="caution">
    <text evidence="2">The sequence shown here is derived from an EMBL/GenBank/DDBJ whole genome shotgun (WGS) entry which is preliminary data.</text>
</comment>
<name>A0ABQ4KMM8_9BACI</name>
<gene>
    <name evidence="2" type="ORF">J8TS2_35060</name>
</gene>
<reference evidence="2 3" key="1">
    <citation type="submission" date="2021-03" db="EMBL/GenBank/DDBJ databases">
        <title>Antimicrobial resistance genes in bacteria isolated from Japanese honey, and their potential for conferring macrolide and lincosamide resistance in the American foulbrood pathogen Paenibacillus larvae.</title>
        <authorList>
            <person name="Okamoto M."/>
            <person name="Kumagai M."/>
            <person name="Kanamori H."/>
            <person name="Takamatsu D."/>
        </authorList>
    </citation>
    <scope>NUCLEOTIDE SEQUENCE [LARGE SCALE GENOMIC DNA]</scope>
    <source>
        <strain evidence="2 3">J8TS2</strain>
    </source>
</reference>
<organism evidence="2 3">
    <name type="scientific">Lederbergia ruris</name>
    <dbReference type="NCBI Taxonomy" id="217495"/>
    <lineage>
        <taxon>Bacteria</taxon>
        <taxon>Bacillati</taxon>
        <taxon>Bacillota</taxon>
        <taxon>Bacilli</taxon>
        <taxon>Bacillales</taxon>
        <taxon>Bacillaceae</taxon>
        <taxon>Lederbergia</taxon>
    </lineage>
</organism>
<proteinExistence type="predicted"/>
<protein>
    <submittedName>
        <fullName evidence="2">Uncharacterized protein</fullName>
    </submittedName>
</protein>
<dbReference type="RefSeq" id="WP_212967103.1">
    <property type="nucleotide sequence ID" value="NZ_BORB01000037.1"/>
</dbReference>
<feature type="region of interest" description="Disordered" evidence="1">
    <location>
        <begin position="1"/>
        <end position="21"/>
    </location>
</feature>
<keyword evidence="3" id="KW-1185">Reference proteome</keyword>
<dbReference type="Proteomes" id="UP000679950">
    <property type="component" value="Unassembled WGS sequence"/>
</dbReference>